<dbReference type="GO" id="GO:0005737">
    <property type="term" value="C:cytoplasm"/>
    <property type="evidence" value="ECO:0007669"/>
    <property type="project" value="UniProtKB-SubCell"/>
</dbReference>
<name>A0A1T4JR72_9FIRM</name>
<evidence type="ECO:0000256" key="1">
    <source>
        <dbReference type="ARBA" id="ARBA00009741"/>
    </source>
</evidence>
<keyword evidence="4 6" id="KW-0808">Transferase</keyword>
<evidence type="ECO:0000256" key="5">
    <source>
        <dbReference type="ARBA" id="ARBA00022691"/>
    </source>
</evidence>
<dbReference type="Gene3D" id="3.40.50.150">
    <property type="entry name" value="Vaccinia Virus protein VP39"/>
    <property type="match status" value="1"/>
</dbReference>
<keyword evidence="3 6" id="KW-0489">Methyltransferase</keyword>
<feature type="binding site" evidence="6">
    <location>
        <position position="248"/>
    </location>
    <ligand>
        <name>S-adenosyl-L-methionine</name>
        <dbReference type="ChEBI" id="CHEBI:59789"/>
    </ligand>
</feature>
<comment type="subcellular location">
    <subcellularLocation>
        <location evidence="6">Cytoplasm</location>
    </subcellularLocation>
</comment>
<dbReference type="AlphaFoldDB" id="A0A1T4JR72"/>
<comment type="catalytic activity">
    <reaction evidence="6">
        <text>L-lysyl-[protein] + 3 S-adenosyl-L-methionine = N(6),N(6),N(6)-trimethyl-L-lysyl-[protein] + 3 S-adenosyl-L-homocysteine + 3 H(+)</text>
        <dbReference type="Rhea" id="RHEA:54192"/>
        <dbReference type="Rhea" id="RHEA-COMP:9752"/>
        <dbReference type="Rhea" id="RHEA-COMP:13826"/>
        <dbReference type="ChEBI" id="CHEBI:15378"/>
        <dbReference type="ChEBI" id="CHEBI:29969"/>
        <dbReference type="ChEBI" id="CHEBI:57856"/>
        <dbReference type="ChEBI" id="CHEBI:59789"/>
        <dbReference type="ChEBI" id="CHEBI:61961"/>
    </reaction>
</comment>
<dbReference type="InterPro" id="IPR050078">
    <property type="entry name" value="Ribosomal_L11_MeTrfase_PrmA"/>
</dbReference>
<dbReference type="Pfam" id="PF06325">
    <property type="entry name" value="PrmA"/>
    <property type="match status" value="1"/>
</dbReference>
<comment type="function">
    <text evidence="6">Methylates ribosomal protein L11.</text>
</comment>
<dbReference type="NCBIfam" id="TIGR00406">
    <property type="entry name" value="prmA"/>
    <property type="match status" value="1"/>
</dbReference>
<evidence type="ECO:0000256" key="4">
    <source>
        <dbReference type="ARBA" id="ARBA00022679"/>
    </source>
</evidence>
<gene>
    <name evidence="6" type="primary">prmA</name>
    <name evidence="7" type="ORF">SAMN02745973_00008</name>
</gene>
<evidence type="ECO:0000313" key="8">
    <source>
        <dbReference type="Proteomes" id="UP000196365"/>
    </source>
</evidence>
<keyword evidence="2 6" id="KW-0963">Cytoplasm</keyword>
<evidence type="ECO:0000256" key="2">
    <source>
        <dbReference type="ARBA" id="ARBA00022490"/>
    </source>
</evidence>
<accession>A0A1T4JR72</accession>
<proteinExistence type="inferred from homology"/>
<evidence type="ECO:0000256" key="6">
    <source>
        <dbReference type="HAMAP-Rule" id="MF_00735"/>
    </source>
</evidence>
<dbReference type="CDD" id="cd02440">
    <property type="entry name" value="AdoMet_MTases"/>
    <property type="match status" value="1"/>
</dbReference>
<organism evidence="7 8">
    <name type="scientific">Garciella nitratireducens DSM 15102</name>
    <dbReference type="NCBI Taxonomy" id="1121911"/>
    <lineage>
        <taxon>Bacteria</taxon>
        <taxon>Bacillati</taxon>
        <taxon>Bacillota</taxon>
        <taxon>Clostridia</taxon>
        <taxon>Eubacteriales</taxon>
        <taxon>Eubacteriaceae</taxon>
        <taxon>Garciella</taxon>
    </lineage>
</organism>
<feature type="binding site" evidence="6">
    <location>
        <position position="162"/>
    </location>
    <ligand>
        <name>S-adenosyl-L-methionine</name>
        <dbReference type="ChEBI" id="CHEBI:59789"/>
    </ligand>
</feature>
<reference evidence="7 8" key="1">
    <citation type="submission" date="2017-02" db="EMBL/GenBank/DDBJ databases">
        <authorList>
            <person name="Peterson S.W."/>
        </authorList>
    </citation>
    <scope>NUCLEOTIDE SEQUENCE [LARGE SCALE GENOMIC DNA]</scope>
    <source>
        <strain evidence="7 8">DSM 15102</strain>
    </source>
</reference>
<keyword evidence="8" id="KW-1185">Reference proteome</keyword>
<dbReference type="EMBL" id="FUWV01000001">
    <property type="protein sequence ID" value="SJZ32624.1"/>
    <property type="molecule type" value="Genomic_DNA"/>
</dbReference>
<dbReference type="GO" id="GO:0005840">
    <property type="term" value="C:ribosome"/>
    <property type="evidence" value="ECO:0007669"/>
    <property type="project" value="UniProtKB-KW"/>
</dbReference>
<dbReference type="OrthoDB" id="9785995at2"/>
<dbReference type="GO" id="GO:0032259">
    <property type="term" value="P:methylation"/>
    <property type="evidence" value="ECO:0007669"/>
    <property type="project" value="UniProtKB-KW"/>
</dbReference>
<sequence>MKWTEIRICTTHEAVEAISNILYEAGVGGVAIQDPEDIKIQQKEQGSWDYIDENIWEKVDQGVYVIGYFPETIDLLEKINVVKKRIKDISKYGIDLGIGEVTTTEIYEEDWTTSWKQYYKPIKLGENIVIKPTWEKYTSKEGEKIIELDPGMAFGTGTHETTKLCIEFLEKFMKTGSCVLDIGTGSGILGITAAKLGASKVIGVDIDPLAVKVARENVCFNQVENIMEIRQGNLLDVVKEQGDIVVANIIADIIIQLFKDIKKFLKGDGIFIASGIILGRLEDVKEACRKENIKIVSIKVMGEWAALCLTLA</sequence>
<dbReference type="HAMAP" id="MF_00735">
    <property type="entry name" value="Methyltr_PrmA"/>
    <property type="match status" value="1"/>
</dbReference>
<dbReference type="RefSeq" id="WP_087677473.1">
    <property type="nucleotide sequence ID" value="NZ_FUWV01000001.1"/>
</dbReference>
<protein>
    <recommendedName>
        <fullName evidence="6">Ribosomal protein L11 methyltransferase</fullName>
        <shortName evidence="6">L11 Mtase</shortName>
        <ecNumber evidence="6">2.1.1.-</ecNumber>
    </recommendedName>
</protein>
<keyword evidence="7" id="KW-0689">Ribosomal protein</keyword>
<dbReference type="InterPro" id="IPR029063">
    <property type="entry name" value="SAM-dependent_MTases_sf"/>
</dbReference>
<comment type="similarity">
    <text evidence="1 6">Belongs to the methyltransferase superfamily. PrmA family.</text>
</comment>
<dbReference type="PANTHER" id="PTHR43648">
    <property type="entry name" value="ELECTRON TRANSFER FLAVOPROTEIN BETA SUBUNIT LYSINE METHYLTRANSFERASE"/>
    <property type="match status" value="1"/>
</dbReference>
<dbReference type="SUPFAM" id="SSF53335">
    <property type="entry name" value="S-adenosyl-L-methionine-dependent methyltransferases"/>
    <property type="match status" value="1"/>
</dbReference>
<keyword evidence="5 6" id="KW-0949">S-adenosyl-L-methionine</keyword>
<dbReference type="Proteomes" id="UP000196365">
    <property type="component" value="Unassembled WGS sequence"/>
</dbReference>
<evidence type="ECO:0000256" key="3">
    <source>
        <dbReference type="ARBA" id="ARBA00022603"/>
    </source>
</evidence>
<keyword evidence="7" id="KW-0687">Ribonucleoprotein</keyword>
<feature type="binding site" evidence="6">
    <location>
        <position position="205"/>
    </location>
    <ligand>
        <name>S-adenosyl-L-methionine</name>
        <dbReference type="ChEBI" id="CHEBI:59789"/>
    </ligand>
</feature>
<feature type="binding site" evidence="6">
    <location>
        <position position="183"/>
    </location>
    <ligand>
        <name>S-adenosyl-L-methionine</name>
        <dbReference type="ChEBI" id="CHEBI:59789"/>
    </ligand>
</feature>
<evidence type="ECO:0000313" key="7">
    <source>
        <dbReference type="EMBL" id="SJZ32624.1"/>
    </source>
</evidence>
<dbReference type="EC" id="2.1.1.-" evidence="6"/>
<dbReference type="PANTHER" id="PTHR43648:SF1">
    <property type="entry name" value="ELECTRON TRANSFER FLAVOPROTEIN BETA SUBUNIT LYSINE METHYLTRANSFERASE"/>
    <property type="match status" value="1"/>
</dbReference>
<dbReference type="PIRSF" id="PIRSF000401">
    <property type="entry name" value="RPL11_MTase"/>
    <property type="match status" value="1"/>
</dbReference>
<dbReference type="InterPro" id="IPR004498">
    <property type="entry name" value="Ribosomal_PrmA_MeTrfase"/>
</dbReference>
<dbReference type="GO" id="GO:0016279">
    <property type="term" value="F:protein-lysine N-methyltransferase activity"/>
    <property type="evidence" value="ECO:0007669"/>
    <property type="project" value="RHEA"/>
</dbReference>